<organism evidence="1 2">
    <name type="scientific">Oryza sativa subsp. japonica</name>
    <name type="common">Rice</name>
    <dbReference type="NCBI Taxonomy" id="39947"/>
    <lineage>
        <taxon>Eukaryota</taxon>
        <taxon>Viridiplantae</taxon>
        <taxon>Streptophyta</taxon>
        <taxon>Embryophyta</taxon>
        <taxon>Tracheophyta</taxon>
        <taxon>Spermatophyta</taxon>
        <taxon>Magnoliopsida</taxon>
        <taxon>Liliopsida</taxon>
        <taxon>Poales</taxon>
        <taxon>Poaceae</taxon>
        <taxon>BOP clade</taxon>
        <taxon>Oryzoideae</taxon>
        <taxon>Oryzeae</taxon>
        <taxon>Oryzinae</taxon>
        <taxon>Oryza</taxon>
        <taxon>Oryza sativa</taxon>
    </lineage>
</organism>
<name>A0A0P0XKP3_ORYSJ</name>
<sequence length="112" mass="12366">MLTQVLECSFKLAVVRERLPTLCSIHGDEAGQPGLRRRAHRTGEPRAAAAACQPPVHATAKWLKWEVEDELASAEQDNGMIYYMAVPVDGVTAELLGLQQRLVRSTSLQNIQ</sequence>
<protein>
    <submittedName>
        <fullName evidence="1">Uncharacterized protein</fullName>
    </submittedName>
</protein>
<evidence type="ECO:0000313" key="1">
    <source>
        <dbReference type="EMBL" id="BAD26255.1"/>
    </source>
</evidence>
<accession>A0A0P0XKP3</accession>
<evidence type="ECO:0000313" key="2">
    <source>
        <dbReference type="Proteomes" id="UP000000763"/>
    </source>
</evidence>
<dbReference type="Proteomes" id="UP000000763">
    <property type="component" value="Chromosome 9"/>
</dbReference>
<reference evidence="2" key="1">
    <citation type="journal article" date="2005" name="Nature">
        <title>The map-based sequence of the rice genome.</title>
        <authorList>
            <consortium name="International rice genome sequencing project (IRGSP)"/>
            <person name="Matsumoto T."/>
            <person name="Wu J."/>
            <person name="Kanamori H."/>
            <person name="Katayose Y."/>
            <person name="Fujisawa M."/>
            <person name="Namiki N."/>
            <person name="Mizuno H."/>
            <person name="Yamamoto K."/>
            <person name="Antonio B.A."/>
            <person name="Baba T."/>
            <person name="Sakata K."/>
            <person name="Nagamura Y."/>
            <person name="Aoki H."/>
            <person name="Arikawa K."/>
            <person name="Arita K."/>
            <person name="Bito T."/>
            <person name="Chiden Y."/>
            <person name="Fujitsuka N."/>
            <person name="Fukunaka R."/>
            <person name="Hamada M."/>
            <person name="Harada C."/>
            <person name="Hayashi A."/>
            <person name="Hijishita S."/>
            <person name="Honda M."/>
            <person name="Hosokawa S."/>
            <person name="Ichikawa Y."/>
            <person name="Idonuma A."/>
            <person name="Iijima M."/>
            <person name="Ikeda M."/>
            <person name="Ikeno M."/>
            <person name="Ito K."/>
            <person name="Ito S."/>
            <person name="Ito T."/>
            <person name="Ito Y."/>
            <person name="Ito Y."/>
            <person name="Iwabuchi A."/>
            <person name="Kamiya K."/>
            <person name="Karasawa W."/>
            <person name="Kurita K."/>
            <person name="Katagiri S."/>
            <person name="Kikuta A."/>
            <person name="Kobayashi H."/>
            <person name="Kobayashi N."/>
            <person name="Machita K."/>
            <person name="Maehara T."/>
            <person name="Masukawa M."/>
            <person name="Mizubayashi T."/>
            <person name="Mukai Y."/>
            <person name="Nagasaki H."/>
            <person name="Nagata Y."/>
            <person name="Naito S."/>
            <person name="Nakashima M."/>
            <person name="Nakama Y."/>
            <person name="Nakamichi Y."/>
            <person name="Nakamura M."/>
            <person name="Meguro A."/>
            <person name="Negishi M."/>
            <person name="Ohta I."/>
            <person name="Ohta T."/>
            <person name="Okamoto M."/>
            <person name="Ono N."/>
            <person name="Saji S."/>
            <person name="Sakaguchi M."/>
            <person name="Sakai K."/>
            <person name="Shibata M."/>
            <person name="Shimokawa T."/>
            <person name="Song J."/>
            <person name="Takazaki Y."/>
            <person name="Terasawa K."/>
            <person name="Tsugane M."/>
            <person name="Tsuji K."/>
            <person name="Ueda S."/>
            <person name="Waki K."/>
            <person name="Yamagata H."/>
            <person name="Yamamoto M."/>
            <person name="Yamamoto S."/>
            <person name="Yamane H."/>
            <person name="Yoshiki S."/>
            <person name="Yoshihara R."/>
            <person name="Yukawa K."/>
            <person name="Zhong H."/>
            <person name="Yano M."/>
            <person name="Yuan Q."/>
            <person name="Ouyang S."/>
            <person name="Liu J."/>
            <person name="Jones K.M."/>
            <person name="Gansberger K."/>
            <person name="Moffat K."/>
            <person name="Hill J."/>
            <person name="Bera J."/>
            <person name="Fadrosh D."/>
            <person name="Jin S."/>
            <person name="Johri S."/>
            <person name="Kim M."/>
            <person name="Overton L."/>
            <person name="Reardon M."/>
            <person name="Tsitrin T."/>
            <person name="Vuong H."/>
            <person name="Weaver B."/>
            <person name="Ciecko A."/>
            <person name="Tallon L."/>
            <person name="Jackson J."/>
            <person name="Pai G."/>
            <person name="Aken S.V."/>
            <person name="Utterback T."/>
            <person name="Reidmuller S."/>
            <person name="Feldblyum T."/>
            <person name="Hsiao J."/>
            <person name="Zismann V."/>
            <person name="Iobst S."/>
            <person name="de Vazeille A.R."/>
            <person name="Buell C.R."/>
            <person name="Ying K."/>
            <person name="Li Y."/>
            <person name="Lu T."/>
            <person name="Huang Y."/>
            <person name="Zhao Q."/>
            <person name="Feng Q."/>
            <person name="Zhang L."/>
            <person name="Zhu J."/>
            <person name="Weng Q."/>
            <person name="Mu J."/>
            <person name="Lu Y."/>
            <person name="Fan D."/>
            <person name="Liu Y."/>
            <person name="Guan J."/>
            <person name="Zhang Y."/>
            <person name="Yu S."/>
            <person name="Liu X."/>
            <person name="Zhang Y."/>
            <person name="Hong G."/>
            <person name="Han B."/>
            <person name="Choisne N."/>
            <person name="Demange N."/>
            <person name="Orjeda G."/>
            <person name="Samain S."/>
            <person name="Cattolico L."/>
            <person name="Pelletier E."/>
            <person name="Couloux A."/>
            <person name="Segurens B."/>
            <person name="Wincker P."/>
            <person name="D'Hont A."/>
            <person name="Scarpelli C."/>
            <person name="Weissenbach J."/>
            <person name="Salanoubat M."/>
            <person name="Quetier F."/>
            <person name="Yu Y."/>
            <person name="Kim H.R."/>
            <person name="Rambo T."/>
            <person name="Currie J."/>
            <person name="Collura K."/>
            <person name="Luo M."/>
            <person name="Yang T."/>
            <person name="Ammiraju J.S.S."/>
            <person name="Engler F."/>
            <person name="Soderlund C."/>
            <person name="Wing R.A."/>
            <person name="Palmer L.E."/>
            <person name="de la Bastide M."/>
            <person name="Spiegel L."/>
            <person name="Nascimento L."/>
            <person name="Zutavern T."/>
            <person name="O'Shaughnessy A."/>
            <person name="Dike S."/>
            <person name="Dedhia N."/>
            <person name="Preston R."/>
            <person name="Balija V."/>
            <person name="McCombie W.R."/>
            <person name="Chow T."/>
            <person name="Chen H."/>
            <person name="Chung M."/>
            <person name="Chen C."/>
            <person name="Shaw J."/>
            <person name="Wu H."/>
            <person name="Hsiao K."/>
            <person name="Chao Y."/>
            <person name="Chu M."/>
            <person name="Cheng C."/>
            <person name="Hour A."/>
            <person name="Lee P."/>
            <person name="Lin S."/>
            <person name="Lin Y."/>
            <person name="Liou J."/>
            <person name="Liu S."/>
            <person name="Hsing Y."/>
            <person name="Raghuvanshi S."/>
            <person name="Mohanty A."/>
            <person name="Bharti A.K."/>
            <person name="Gaur A."/>
            <person name="Gupta V."/>
            <person name="Kumar D."/>
            <person name="Ravi V."/>
            <person name="Vij S."/>
            <person name="Kapur A."/>
            <person name="Khurana P."/>
            <person name="Khurana P."/>
            <person name="Khurana J.P."/>
            <person name="Tyagi A.K."/>
            <person name="Gaikwad K."/>
            <person name="Singh A."/>
            <person name="Dalal V."/>
            <person name="Srivastava S."/>
            <person name="Dixit A."/>
            <person name="Pal A.K."/>
            <person name="Ghazi I.A."/>
            <person name="Yadav M."/>
            <person name="Pandit A."/>
            <person name="Bhargava A."/>
            <person name="Sureshbabu K."/>
            <person name="Batra K."/>
            <person name="Sharma T.R."/>
            <person name="Mohapatra T."/>
            <person name="Singh N.K."/>
            <person name="Messing J."/>
            <person name="Nelson A.B."/>
            <person name="Fuks G."/>
            <person name="Kavchok S."/>
            <person name="Keizer G."/>
            <person name="Linton E."/>
            <person name="Llaca V."/>
            <person name="Song R."/>
            <person name="Tanyolac B."/>
            <person name="Young S."/>
            <person name="Ho-Il K."/>
            <person name="Hahn J.H."/>
            <person name="Sangsakoo G."/>
            <person name="Vanavichit A."/>
            <person name="de Mattos Luiz.A.T."/>
            <person name="Zimmer P.D."/>
            <person name="Malone G."/>
            <person name="Dellagostin O."/>
            <person name="de Oliveira A.C."/>
            <person name="Bevan M."/>
            <person name="Bancroft I."/>
            <person name="Minx P."/>
            <person name="Cordum H."/>
            <person name="Wilson R."/>
            <person name="Cheng Z."/>
            <person name="Jin W."/>
            <person name="Jiang J."/>
            <person name="Leong S.A."/>
            <person name="Iwama H."/>
            <person name="Gojobori T."/>
            <person name="Itoh T."/>
            <person name="Niimura Y."/>
            <person name="Fujii Y."/>
            <person name="Habara T."/>
            <person name="Sakai H."/>
            <person name="Sato Y."/>
            <person name="Wilson G."/>
            <person name="Kumar K."/>
            <person name="McCouch S."/>
            <person name="Juretic N."/>
            <person name="Hoen D."/>
            <person name="Wright S."/>
            <person name="Bruskiewich R."/>
            <person name="Bureau T."/>
            <person name="Miyao A."/>
            <person name="Hirochika H."/>
            <person name="Nishikawa T."/>
            <person name="Kadowaki K."/>
            <person name="Sugiura M."/>
            <person name="Burr B."/>
            <person name="Sasaki T."/>
        </authorList>
    </citation>
    <scope>NUCLEOTIDE SEQUENCE [LARGE SCALE GENOMIC DNA]</scope>
    <source>
        <strain evidence="2">cv. Nipponbare</strain>
    </source>
</reference>
<gene>
    <name evidence="1" type="primary">B1008E06.10</name>
</gene>
<dbReference type="EMBL" id="AP005829">
    <property type="protein sequence ID" value="BAD26255.1"/>
    <property type="molecule type" value="Genomic_DNA"/>
</dbReference>
<dbReference type="AlphaFoldDB" id="A0A0P0XKP3"/>
<reference evidence="2" key="2">
    <citation type="journal article" date="2008" name="Nucleic Acids Res.">
        <title>The rice annotation project database (RAP-DB): 2008 update.</title>
        <authorList>
            <consortium name="The rice annotation project (RAP)"/>
        </authorList>
    </citation>
    <scope>GENOME REANNOTATION</scope>
    <source>
        <strain evidence="2">cv. Nipponbare</strain>
    </source>
</reference>
<proteinExistence type="predicted"/>